<dbReference type="PIRSF" id="PIRSF038925">
    <property type="entry name" value="AMP-prot_trans"/>
    <property type="match status" value="1"/>
</dbReference>
<evidence type="ECO:0000256" key="1">
    <source>
        <dbReference type="SAM" id="MobiDB-lite"/>
    </source>
</evidence>
<feature type="region of interest" description="Disordered" evidence="1">
    <location>
        <begin position="1"/>
        <end position="21"/>
    </location>
</feature>
<evidence type="ECO:0000313" key="4">
    <source>
        <dbReference type="Proteomes" id="UP000622448"/>
    </source>
</evidence>
<protein>
    <submittedName>
        <fullName evidence="3">Fic family protein</fullName>
    </submittedName>
</protein>
<organism evidence="3 4">
    <name type="scientific">Eggerthella hominis</name>
    <dbReference type="NCBI Taxonomy" id="2763043"/>
    <lineage>
        <taxon>Bacteria</taxon>
        <taxon>Bacillati</taxon>
        <taxon>Actinomycetota</taxon>
        <taxon>Coriobacteriia</taxon>
        <taxon>Eggerthellales</taxon>
        <taxon>Eggerthellaceae</taxon>
        <taxon>Eggerthella</taxon>
    </lineage>
</organism>
<dbReference type="InterPro" id="IPR026287">
    <property type="entry name" value="SoFic-like"/>
</dbReference>
<reference evidence="3 4" key="1">
    <citation type="submission" date="2020-08" db="EMBL/GenBank/DDBJ databases">
        <title>Genome public.</title>
        <authorList>
            <person name="Liu C."/>
            <person name="Sun Q."/>
        </authorList>
    </citation>
    <scope>NUCLEOTIDE SEQUENCE [LARGE SCALE GENOMIC DNA]</scope>
    <source>
        <strain evidence="3 4">NSJ-70</strain>
    </source>
</reference>
<dbReference type="Gene3D" id="1.10.3290.10">
    <property type="entry name" value="Fido-like domain"/>
    <property type="match status" value="1"/>
</dbReference>
<gene>
    <name evidence="3" type="ORF">H8S61_07845</name>
</gene>
<dbReference type="Pfam" id="PF13784">
    <property type="entry name" value="Fic_N"/>
    <property type="match status" value="1"/>
</dbReference>
<dbReference type="InterPro" id="IPR036597">
    <property type="entry name" value="Fido-like_dom_sf"/>
</dbReference>
<dbReference type="InterPro" id="IPR003812">
    <property type="entry name" value="Fido"/>
</dbReference>
<dbReference type="PANTHER" id="PTHR13504">
    <property type="entry name" value="FIDO DOMAIN-CONTAINING PROTEIN DDB_G0283145"/>
    <property type="match status" value="1"/>
</dbReference>
<evidence type="ECO:0000313" key="3">
    <source>
        <dbReference type="EMBL" id="MBC5584105.1"/>
    </source>
</evidence>
<dbReference type="InterPro" id="IPR040198">
    <property type="entry name" value="Fido_containing"/>
</dbReference>
<feature type="domain" description="Fido" evidence="2">
    <location>
        <begin position="123"/>
        <end position="274"/>
    </location>
</feature>
<dbReference type="Proteomes" id="UP000622448">
    <property type="component" value="Unassembled WGS sequence"/>
</dbReference>
<accession>A0ABR7BR69</accession>
<dbReference type="PROSITE" id="PS51459">
    <property type="entry name" value="FIDO"/>
    <property type="match status" value="1"/>
</dbReference>
<dbReference type="Pfam" id="PF02661">
    <property type="entry name" value="Fic"/>
    <property type="match status" value="1"/>
</dbReference>
<dbReference type="InterPro" id="IPR036388">
    <property type="entry name" value="WH-like_DNA-bd_sf"/>
</dbReference>
<dbReference type="SUPFAM" id="SSF140931">
    <property type="entry name" value="Fic-like"/>
    <property type="match status" value="1"/>
</dbReference>
<dbReference type="InterPro" id="IPR025758">
    <property type="entry name" value="Fic/DOC_N"/>
</dbReference>
<comment type="caution">
    <text evidence="3">The sequence shown here is derived from an EMBL/GenBank/DDBJ whole genome shotgun (WGS) entry which is preliminary data.</text>
</comment>
<sequence>MAASNRSGHYEPQASGYRAFVPSPLPPDPPVLFSPELMRLLSEADRKLGRLDGVTQVLPDPDLFVSMYVKKEALLSSQIEGTQASLQDVLAIEESRLNDDTQEVANYIDAMNHGLNRLREFPLSLRLMREIHVRLLASGRGSERTPGEFRYSQNWIGAQGCSLADAAYVPPAVDDMHKALGDLETFFYDCSEIPTLIKIGLIHAQFETIHPFLDGNGRMGRLLITFWLCNEGILSQPVLYLSYYFKRNRREYYDRLMDVRFKGAWEEWLAFFLRGIAQTSEEGVTSAKRIIALQSDCLQRIGDARLNSNHTLLLDRLFESPSITKRKAAEVLGVSEPTAKTVIDNLCDIGVLRDVEPRAQRNKRFVFQRYLDILEPGTDPI</sequence>
<proteinExistence type="predicted"/>
<evidence type="ECO:0000259" key="2">
    <source>
        <dbReference type="PROSITE" id="PS51459"/>
    </source>
</evidence>
<name>A0ABR7BR69_9ACTN</name>
<keyword evidence="4" id="KW-1185">Reference proteome</keyword>
<dbReference type="RefSeq" id="WP_186938588.1">
    <property type="nucleotide sequence ID" value="NZ_JACOOA010000003.1"/>
</dbReference>
<dbReference type="Gene3D" id="1.10.10.10">
    <property type="entry name" value="Winged helix-like DNA-binding domain superfamily/Winged helix DNA-binding domain"/>
    <property type="match status" value="1"/>
</dbReference>
<dbReference type="EMBL" id="JACOOA010000003">
    <property type="protein sequence ID" value="MBC5584105.1"/>
    <property type="molecule type" value="Genomic_DNA"/>
</dbReference>
<dbReference type="PANTHER" id="PTHR13504:SF38">
    <property type="entry name" value="FIDO DOMAIN-CONTAINING PROTEIN"/>
    <property type="match status" value="1"/>
</dbReference>